<comment type="caution">
    <text evidence="2">The sequence shown here is derived from an EMBL/GenBank/DDBJ whole genome shotgun (WGS) entry which is preliminary data.</text>
</comment>
<name>A0A8K0R1Y1_9PLEO</name>
<feature type="domain" description="CorA-like transporter" evidence="1">
    <location>
        <begin position="50"/>
        <end position="266"/>
    </location>
</feature>
<dbReference type="AlphaFoldDB" id="A0A8K0R1Y1"/>
<dbReference type="Pfam" id="PF26616">
    <property type="entry name" value="CorA-like"/>
    <property type="match status" value="1"/>
</dbReference>
<dbReference type="InterPro" id="IPR058257">
    <property type="entry name" value="CorA-like_dom"/>
</dbReference>
<sequence>MSAFLTMQSRAVILDGHDSCWHRVYLRAKDLFVESKTHSTIGCIQYTCTSAEQSVSKSSVVPRSRGFSVESVDDITGLDQLLRTDDQVATQTPQQTTQLFFISQTTSWSRLRILADMFNRLVQYCNAFDEFSAYLLQFGKRIRDAPEIGLTSHLRLHTAKTSVIDYEICYNIKHFEKHDRELQDPWSCRHAAFYQRFSSVQHSSTWIIVQGPSKIQSFLERSISTEATSSFNHYEHPLYLHVQFMVILERNWTAYLATLEQRRCKTADKILFLYSVTSSVGLDDIHDIHNVQARLRTAIAILEGIVSLIN</sequence>
<organism evidence="2 3">
    <name type="scientific">Paraphoma chrysanthemicola</name>
    <dbReference type="NCBI Taxonomy" id="798071"/>
    <lineage>
        <taxon>Eukaryota</taxon>
        <taxon>Fungi</taxon>
        <taxon>Dikarya</taxon>
        <taxon>Ascomycota</taxon>
        <taxon>Pezizomycotina</taxon>
        <taxon>Dothideomycetes</taxon>
        <taxon>Pleosporomycetidae</taxon>
        <taxon>Pleosporales</taxon>
        <taxon>Pleosporineae</taxon>
        <taxon>Phaeosphaeriaceae</taxon>
        <taxon>Paraphoma</taxon>
    </lineage>
</organism>
<protein>
    <recommendedName>
        <fullName evidence="1">CorA-like transporter domain-containing protein</fullName>
    </recommendedName>
</protein>
<dbReference type="EMBL" id="JAGMVJ010000013">
    <property type="protein sequence ID" value="KAH7083626.1"/>
    <property type="molecule type" value="Genomic_DNA"/>
</dbReference>
<feature type="non-terminal residue" evidence="2">
    <location>
        <position position="1"/>
    </location>
</feature>
<keyword evidence="3" id="KW-1185">Reference proteome</keyword>
<evidence type="ECO:0000313" key="3">
    <source>
        <dbReference type="Proteomes" id="UP000813461"/>
    </source>
</evidence>
<dbReference type="Proteomes" id="UP000813461">
    <property type="component" value="Unassembled WGS sequence"/>
</dbReference>
<dbReference type="OrthoDB" id="5396681at2759"/>
<gene>
    <name evidence="2" type="ORF">FB567DRAFT_581167</name>
</gene>
<reference evidence="2" key="1">
    <citation type="journal article" date="2021" name="Nat. Commun.">
        <title>Genetic determinants of endophytism in the Arabidopsis root mycobiome.</title>
        <authorList>
            <person name="Mesny F."/>
            <person name="Miyauchi S."/>
            <person name="Thiergart T."/>
            <person name="Pickel B."/>
            <person name="Atanasova L."/>
            <person name="Karlsson M."/>
            <person name="Huettel B."/>
            <person name="Barry K.W."/>
            <person name="Haridas S."/>
            <person name="Chen C."/>
            <person name="Bauer D."/>
            <person name="Andreopoulos W."/>
            <person name="Pangilinan J."/>
            <person name="LaButti K."/>
            <person name="Riley R."/>
            <person name="Lipzen A."/>
            <person name="Clum A."/>
            <person name="Drula E."/>
            <person name="Henrissat B."/>
            <person name="Kohler A."/>
            <person name="Grigoriev I.V."/>
            <person name="Martin F.M."/>
            <person name="Hacquard S."/>
        </authorList>
    </citation>
    <scope>NUCLEOTIDE SEQUENCE</scope>
    <source>
        <strain evidence="2">MPI-SDFR-AT-0120</strain>
    </source>
</reference>
<evidence type="ECO:0000259" key="1">
    <source>
        <dbReference type="Pfam" id="PF26616"/>
    </source>
</evidence>
<accession>A0A8K0R1Y1</accession>
<evidence type="ECO:0000313" key="2">
    <source>
        <dbReference type="EMBL" id="KAH7083626.1"/>
    </source>
</evidence>
<proteinExistence type="predicted"/>